<dbReference type="InterPro" id="IPR050590">
    <property type="entry name" value="Exosome_comp_Rrp42_subfam"/>
</dbReference>
<dbReference type="InterPro" id="IPR020568">
    <property type="entry name" value="Ribosomal_Su5_D2-typ_SF"/>
</dbReference>
<dbReference type="PANTHER" id="PTHR11097">
    <property type="entry name" value="EXOSOME COMPLEX EXONUCLEASE RIBOSOMAL RNA PROCESSING PROTEIN"/>
    <property type="match status" value="1"/>
</dbReference>
<evidence type="ECO:0000256" key="2">
    <source>
        <dbReference type="ARBA" id="ARBA00004496"/>
    </source>
</evidence>
<evidence type="ECO:0000256" key="3">
    <source>
        <dbReference type="ARBA" id="ARBA00006678"/>
    </source>
</evidence>
<dbReference type="SUPFAM" id="SSF54211">
    <property type="entry name" value="Ribosomal protein S5 domain 2-like"/>
    <property type="match status" value="1"/>
</dbReference>
<sequence>MRFEPLSLNELSFVLSSLPLRVDGRPLDGCRRLQLRHVGRYTVLAQCGGTQVAAQCRSAVRAPLPDRPTEGALRVEYTASPVVLERHGAVDGALAGRLREDGVLLESVLRQAPCVDLESLCIVSGQWVYEITVYVTLLDYDGNALGVASVAAAAALQRYARPVAEVQRGSDATTPPIRVYRPEERPPLPLTTLATPLILTAAVFFDDHAPDAPTLFAMDPLYVEECASHSRLVIAYDVRGERLLAVRKGVGAHAATTSLAALRACLERAIEQARPWAAALDAVTKPPSGTATGLPSIPLARVSRPDAPQRTDTLPTRPPPAPASIASPPAGVDPPHPRSPSSSSSSVDELMDTVQPTRLRGSASRARRPR</sequence>
<dbReference type="InterPro" id="IPR001247">
    <property type="entry name" value="ExoRNase_PH_dom1"/>
</dbReference>
<evidence type="ECO:0000256" key="1">
    <source>
        <dbReference type="ARBA" id="ARBA00004123"/>
    </source>
</evidence>
<evidence type="ECO:0000313" key="8">
    <source>
        <dbReference type="Proteomes" id="UP001301350"/>
    </source>
</evidence>
<dbReference type="GO" id="GO:0034473">
    <property type="term" value="P:U1 snRNA 3'-end processing"/>
    <property type="evidence" value="ECO:0007669"/>
    <property type="project" value="TreeGrafter"/>
</dbReference>
<gene>
    <name evidence="7" type="ORF">CDCA_CDCA03G1153</name>
</gene>
<dbReference type="AlphaFoldDB" id="A0AAV9ITD9"/>
<keyword evidence="4" id="KW-0963">Cytoplasm</keyword>
<dbReference type="GO" id="GO:0034475">
    <property type="term" value="P:U4 snRNA 3'-end processing"/>
    <property type="evidence" value="ECO:0007669"/>
    <property type="project" value="TreeGrafter"/>
</dbReference>
<dbReference type="GO" id="GO:0000176">
    <property type="term" value="C:nuclear exosome (RNase complex)"/>
    <property type="evidence" value="ECO:0007669"/>
    <property type="project" value="TreeGrafter"/>
</dbReference>
<reference evidence="7 8" key="1">
    <citation type="submission" date="2022-07" db="EMBL/GenBank/DDBJ databases">
        <title>Genome-wide signatures of adaptation to extreme environments.</title>
        <authorList>
            <person name="Cho C.H."/>
            <person name="Yoon H.S."/>
        </authorList>
    </citation>
    <scope>NUCLEOTIDE SEQUENCE [LARGE SCALE GENOMIC DNA]</scope>
    <source>
        <strain evidence="7 8">DBV 063 E5</strain>
    </source>
</reference>
<protein>
    <recommendedName>
        <fullName evidence="6">Exoribonuclease phosphorolytic domain-containing protein</fullName>
    </recommendedName>
</protein>
<feature type="region of interest" description="Disordered" evidence="5">
    <location>
        <begin position="284"/>
        <end position="370"/>
    </location>
</feature>
<dbReference type="InterPro" id="IPR027408">
    <property type="entry name" value="PNPase/RNase_PH_dom_sf"/>
</dbReference>
<feature type="domain" description="Exoribonuclease phosphorolytic" evidence="6">
    <location>
        <begin position="43"/>
        <end position="158"/>
    </location>
</feature>
<keyword evidence="8" id="KW-1185">Reference proteome</keyword>
<dbReference type="PANTHER" id="PTHR11097:SF14">
    <property type="entry name" value="EXOSOME COMPLEX COMPONENT RRP45"/>
    <property type="match status" value="1"/>
</dbReference>
<dbReference type="Gene3D" id="3.30.230.70">
    <property type="entry name" value="GHMP Kinase, N-terminal domain"/>
    <property type="match status" value="1"/>
</dbReference>
<comment type="caution">
    <text evidence="7">The sequence shown here is derived from an EMBL/GenBank/DDBJ whole genome shotgun (WGS) entry which is preliminary data.</text>
</comment>
<dbReference type="GO" id="GO:0016075">
    <property type="term" value="P:rRNA catabolic process"/>
    <property type="evidence" value="ECO:0007669"/>
    <property type="project" value="TreeGrafter"/>
</dbReference>
<comment type="similarity">
    <text evidence="3">Belongs to the RNase PH family.</text>
</comment>
<evidence type="ECO:0000259" key="6">
    <source>
        <dbReference type="Pfam" id="PF01138"/>
    </source>
</evidence>
<organism evidence="7 8">
    <name type="scientific">Cyanidium caldarium</name>
    <name type="common">Red alga</name>
    <dbReference type="NCBI Taxonomy" id="2771"/>
    <lineage>
        <taxon>Eukaryota</taxon>
        <taxon>Rhodophyta</taxon>
        <taxon>Bangiophyceae</taxon>
        <taxon>Cyanidiales</taxon>
        <taxon>Cyanidiaceae</taxon>
        <taxon>Cyanidium</taxon>
    </lineage>
</organism>
<proteinExistence type="inferred from homology"/>
<dbReference type="EMBL" id="JANCYW010000003">
    <property type="protein sequence ID" value="KAK4535128.1"/>
    <property type="molecule type" value="Genomic_DNA"/>
</dbReference>
<dbReference type="Proteomes" id="UP001301350">
    <property type="component" value="Unassembled WGS sequence"/>
</dbReference>
<accession>A0AAV9ITD9</accession>
<name>A0AAV9ITD9_CYACA</name>
<evidence type="ECO:0000313" key="7">
    <source>
        <dbReference type="EMBL" id="KAK4535128.1"/>
    </source>
</evidence>
<evidence type="ECO:0000256" key="5">
    <source>
        <dbReference type="SAM" id="MobiDB-lite"/>
    </source>
</evidence>
<comment type="subcellular location">
    <subcellularLocation>
        <location evidence="2">Cytoplasm</location>
    </subcellularLocation>
    <subcellularLocation>
        <location evidence="1">Nucleus</location>
    </subcellularLocation>
</comment>
<dbReference type="GO" id="GO:0000467">
    <property type="term" value="P:exonucleolytic trimming to generate mature 3'-end of 5.8S rRNA from tricistronic rRNA transcript (SSU-rRNA, 5.8S rRNA, LSU-rRNA)"/>
    <property type="evidence" value="ECO:0007669"/>
    <property type="project" value="TreeGrafter"/>
</dbReference>
<dbReference type="GO" id="GO:0071038">
    <property type="term" value="P:TRAMP-dependent tRNA surveillance pathway"/>
    <property type="evidence" value="ECO:0007669"/>
    <property type="project" value="TreeGrafter"/>
</dbReference>
<dbReference type="InterPro" id="IPR036345">
    <property type="entry name" value="ExoRNase_PH_dom2_sf"/>
</dbReference>
<dbReference type="SUPFAM" id="SSF55666">
    <property type="entry name" value="Ribonuclease PH domain 2-like"/>
    <property type="match status" value="1"/>
</dbReference>
<dbReference type="GO" id="GO:0071035">
    <property type="term" value="P:nuclear polyadenylation-dependent rRNA catabolic process"/>
    <property type="evidence" value="ECO:0007669"/>
    <property type="project" value="TreeGrafter"/>
</dbReference>
<dbReference type="GO" id="GO:0071028">
    <property type="term" value="P:nuclear mRNA surveillance"/>
    <property type="evidence" value="ECO:0007669"/>
    <property type="project" value="TreeGrafter"/>
</dbReference>
<dbReference type="GO" id="GO:0034476">
    <property type="term" value="P:U5 snRNA 3'-end processing"/>
    <property type="evidence" value="ECO:0007669"/>
    <property type="project" value="TreeGrafter"/>
</dbReference>
<dbReference type="Pfam" id="PF01138">
    <property type="entry name" value="RNase_PH"/>
    <property type="match status" value="1"/>
</dbReference>
<dbReference type="GO" id="GO:0035925">
    <property type="term" value="F:mRNA 3'-UTR AU-rich region binding"/>
    <property type="evidence" value="ECO:0007669"/>
    <property type="project" value="TreeGrafter"/>
</dbReference>
<evidence type="ECO:0000256" key="4">
    <source>
        <dbReference type="ARBA" id="ARBA00022490"/>
    </source>
</evidence>
<dbReference type="GO" id="GO:0000177">
    <property type="term" value="C:cytoplasmic exosome (RNase complex)"/>
    <property type="evidence" value="ECO:0007669"/>
    <property type="project" value="TreeGrafter"/>
</dbReference>